<dbReference type="EMBL" id="JAEPRD010000050">
    <property type="protein sequence ID" value="KAG2203643.1"/>
    <property type="molecule type" value="Genomic_DNA"/>
</dbReference>
<name>A0A8H7R3N8_9FUNG</name>
<dbReference type="AlphaFoldDB" id="A0A8H7R3N8"/>
<dbReference type="Pfam" id="PF00078">
    <property type="entry name" value="RVT_1"/>
    <property type="match status" value="1"/>
</dbReference>
<dbReference type="PANTHER" id="PTHR31635:SF196">
    <property type="entry name" value="REVERSE TRANSCRIPTASE DOMAIN-CONTAINING PROTEIN-RELATED"/>
    <property type="match status" value="1"/>
</dbReference>
<evidence type="ECO:0000259" key="1">
    <source>
        <dbReference type="PROSITE" id="PS50878"/>
    </source>
</evidence>
<evidence type="ECO:0000313" key="3">
    <source>
        <dbReference type="Proteomes" id="UP000603453"/>
    </source>
</evidence>
<organism evidence="2 3">
    <name type="scientific">Mucor saturninus</name>
    <dbReference type="NCBI Taxonomy" id="64648"/>
    <lineage>
        <taxon>Eukaryota</taxon>
        <taxon>Fungi</taxon>
        <taxon>Fungi incertae sedis</taxon>
        <taxon>Mucoromycota</taxon>
        <taxon>Mucoromycotina</taxon>
        <taxon>Mucoromycetes</taxon>
        <taxon>Mucorales</taxon>
        <taxon>Mucorineae</taxon>
        <taxon>Mucoraceae</taxon>
        <taxon>Mucor</taxon>
    </lineage>
</organism>
<dbReference type="Proteomes" id="UP000603453">
    <property type="component" value="Unassembled WGS sequence"/>
</dbReference>
<protein>
    <recommendedName>
        <fullName evidence="1">Reverse transcriptase domain-containing protein</fullName>
    </recommendedName>
</protein>
<proteinExistence type="predicted"/>
<dbReference type="SUPFAM" id="SSF56672">
    <property type="entry name" value="DNA/RNA polymerases"/>
    <property type="match status" value="1"/>
</dbReference>
<reference evidence="2" key="1">
    <citation type="submission" date="2020-12" db="EMBL/GenBank/DDBJ databases">
        <title>Metabolic potential, ecology and presence of endohyphal bacteria is reflected in genomic diversity of Mucoromycotina.</title>
        <authorList>
            <person name="Muszewska A."/>
            <person name="Okrasinska A."/>
            <person name="Steczkiewicz K."/>
            <person name="Drgas O."/>
            <person name="Orlowska M."/>
            <person name="Perlinska-Lenart U."/>
            <person name="Aleksandrzak-Piekarczyk T."/>
            <person name="Szatraj K."/>
            <person name="Zielenkiewicz U."/>
            <person name="Pilsyk S."/>
            <person name="Malc E."/>
            <person name="Mieczkowski P."/>
            <person name="Kruszewska J.S."/>
            <person name="Biernat P."/>
            <person name="Pawlowska J."/>
        </authorList>
    </citation>
    <scope>NUCLEOTIDE SEQUENCE</scope>
    <source>
        <strain evidence="2">WA0000017839</strain>
    </source>
</reference>
<dbReference type="InterPro" id="IPR043502">
    <property type="entry name" value="DNA/RNA_pol_sf"/>
</dbReference>
<dbReference type="OrthoDB" id="2289047at2759"/>
<sequence>MCLLPKKGDLSLLQNWRTISLTNCDPKIFTRIINSRMILAADHIINVHQTGFMRGRFIGDNGIILKSLIDYAHLDPRYNETVALLLDFMKAYDRANSEYLHAALTHYGIPPHLVQCIIDFFFQTKIRVNVNGYLTEPISQQRGLRQGDPLSPILFNLALEPLLQTTLQDPLLPGVLPYTLYRDSGIPTALKTLAYADDVLVVLTRPSEYAILQRHLHIYERASNGKLNTSKTQVLSVTGKPLGPNWLNTPSPNISDSSISSAEVKLSKKIKYFVGGGSKEWKPKDKHLIDGVNITKVFQKFRKQTIGGVGKGKDIHCLRIL</sequence>
<comment type="caution">
    <text evidence="2">The sequence shown here is derived from an EMBL/GenBank/DDBJ whole genome shotgun (WGS) entry which is preliminary data.</text>
</comment>
<dbReference type="InterPro" id="IPR000477">
    <property type="entry name" value="RT_dom"/>
</dbReference>
<gene>
    <name evidence="2" type="ORF">INT47_011737</name>
</gene>
<dbReference type="PROSITE" id="PS50878">
    <property type="entry name" value="RT_POL"/>
    <property type="match status" value="1"/>
</dbReference>
<feature type="domain" description="Reverse transcriptase" evidence="1">
    <location>
        <begin position="1"/>
        <end position="251"/>
    </location>
</feature>
<dbReference type="PANTHER" id="PTHR31635">
    <property type="entry name" value="REVERSE TRANSCRIPTASE DOMAIN-CONTAINING PROTEIN-RELATED"/>
    <property type="match status" value="1"/>
</dbReference>
<evidence type="ECO:0000313" key="2">
    <source>
        <dbReference type="EMBL" id="KAG2203643.1"/>
    </source>
</evidence>
<keyword evidence="3" id="KW-1185">Reference proteome</keyword>
<accession>A0A8H7R3N8</accession>
<dbReference type="CDD" id="cd01650">
    <property type="entry name" value="RT_nLTR_like"/>
    <property type="match status" value="1"/>
</dbReference>